<dbReference type="GO" id="GO:0006508">
    <property type="term" value="P:proteolysis"/>
    <property type="evidence" value="ECO:0007669"/>
    <property type="project" value="InterPro"/>
</dbReference>
<protein>
    <submittedName>
        <fullName evidence="5">Uncharacterized protein</fullName>
    </submittedName>
</protein>
<dbReference type="Pfam" id="PF08386">
    <property type="entry name" value="Abhydrolase_4"/>
    <property type="match status" value="1"/>
</dbReference>
<dbReference type="STRING" id="398673.A0A2P4ZU70"/>
<evidence type="ECO:0000313" key="5">
    <source>
        <dbReference type="EMBL" id="PON27838.1"/>
    </source>
</evidence>
<dbReference type="RefSeq" id="XP_018658310.1">
    <property type="nucleotide sequence ID" value="XM_018808529.1"/>
</dbReference>
<dbReference type="InterPro" id="IPR000073">
    <property type="entry name" value="AB_hydrolase_1"/>
</dbReference>
<accession>A0A2P4ZU70</accession>
<dbReference type="GO" id="GO:0008233">
    <property type="term" value="F:peptidase activity"/>
    <property type="evidence" value="ECO:0007669"/>
    <property type="project" value="InterPro"/>
</dbReference>
<feature type="domain" description="AB hydrolase-1" evidence="3">
    <location>
        <begin position="29"/>
        <end position="128"/>
    </location>
</feature>
<evidence type="ECO:0000313" key="6">
    <source>
        <dbReference type="Proteomes" id="UP000054821"/>
    </source>
</evidence>
<dbReference type="EMBL" id="JPDN02000009">
    <property type="protein sequence ID" value="PON27838.1"/>
    <property type="molecule type" value="Genomic_DNA"/>
</dbReference>
<dbReference type="PRINTS" id="PR00793">
    <property type="entry name" value="PROAMNOPTASE"/>
</dbReference>
<dbReference type="SUPFAM" id="SSF53474">
    <property type="entry name" value="alpha/beta-Hydrolases"/>
    <property type="match status" value="1"/>
</dbReference>
<reference evidence="5 6" key="1">
    <citation type="journal article" date="2016" name="Genome Announc.">
        <title>Draft Whole-Genome Sequence of Trichoderma gamsii T6085, a Promising Biocontrol Agent of Fusarium Head Blight on Wheat.</title>
        <authorList>
            <person name="Baroncelli R."/>
            <person name="Zapparata A."/>
            <person name="Piaggeschi G."/>
            <person name="Sarrocco S."/>
            <person name="Vannacci G."/>
        </authorList>
    </citation>
    <scope>NUCLEOTIDE SEQUENCE [LARGE SCALE GENOMIC DNA]</scope>
    <source>
        <strain evidence="5 6">T6085</strain>
    </source>
</reference>
<sequence length="295" mass="32528">MSSITETITLNDGTNIRVKLLGDKHTDRPLLIALHGAPGLSSLNEPLASFAFLADRLRVLVYDARGSGKSDSQGPLADEQWISDLDEIRAWAGVETFILAGGSYGGFLALGYALTYPNRLSGLILRNTWACGFKGSLRILKNICTSPRIRPDLDRQVRLWSGNVRDNEDGARGLEEILAIYTPAKENNEEEGPGNFEGAGNDFEMRWEVHNAAWSLSVPRFDVRNKLHQIETPTLIIAGRHDPICPVEDSEEIHQGIPESDLVIFEKSGHNPSADEPLAIQKALKSFLGKVFENI</sequence>
<dbReference type="Proteomes" id="UP000054821">
    <property type="component" value="Unassembled WGS sequence"/>
</dbReference>
<evidence type="ECO:0000259" key="3">
    <source>
        <dbReference type="Pfam" id="PF00561"/>
    </source>
</evidence>
<evidence type="ECO:0000256" key="2">
    <source>
        <dbReference type="ARBA" id="ARBA00022801"/>
    </source>
</evidence>
<dbReference type="InterPro" id="IPR029058">
    <property type="entry name" value="AB_hydrolase_fold"/>
</dbReference>
<evidence type="ECO:0000256" key="1">
    <source>
        <dbReference type="ARBA" id="ARBA00010088"/>
    </source>
</evidence>
<dbReference type="InterPro" id="IPR002410">
    <property type="entry name" value="Peptidase_S33"/>
</dbReference>
<name>A0A2P4ZU70_9HYPO</name>
<dbReference type="InterPro" id="IPR013595">
    <property type="entry name" value="Pept_S33_TAP-like_C"/>
</dbReference>
<dbReference type="PANTHER" id="PTHR43798:SF33">
    <property type="entry name" value="HYDROLASE, PUTATIVE (AFU_ORTHOLOGUE AFUA_2G14860)-RELATED"/>
    <property type="match status" value="1"/>
</dbReference>
<dbReference type="GeneID" id="29988612"/>
<keyword evidence="6" id="KW-1185">Reference proteome</keyword>
<comment type="caution">
    <text evidence="5">The sequence shown here is derived from an EMBL/GenBank/DDBJ whole genome shotgun (WGS) entry which is preliminary data.</text>
</comment>
<evidence type="ECO:0000259" key="4">
    <source>
        <dbReference type="Pfam" id="PF08386"/>
    </source>
</evidence>
<proteinExistence type="inferred from homology"/>
<dbReference type="InterPro" id="IPR050266">
    <property type="entry name" value="AB_hydrolase_sf"/>
</dbReference>
<feature type="domain" description="Peptidase S33 tripeptidyl aminopeptidase-like C-terminal" evidence="4">
    <location>
        <begin position="223"/>
        <end position="288"/>
    </location>
</feature>
<dbReference type="GO" id="GO:0016020">
    <property type="term" value="C:membrane"/>
    <property type="evidence" value="ECO:0007669"/>
    <property type="project" value="TreeGrafter"/>
</dbReference>
<gene>
    <name evidence="5" type="ORF">TGAM01_v203605</name>
</gene>
<dbReference type="PRINTS" id="PR00111">
    <property type="entry name" value="ABHYDROLASE"/>
</dbReference>
<dbReference type="Gene3D" id="3.40.50.1820">
    <property type="entry name" value="alpha/beta hydrolase"/>
    <property type="match status" value="1"/>
</dbReference>
<dbReference type="PANTHER" id="PTHR43798">
    <property type="entry name" value="MONOACYLGLYCEROL LIPASE"/>
    <property type="match status" value="1"/>
</dbReference>
<keyword evidence="2" id="KW-0378">Hydrolase</keyword>
<organism evidence="5 6">
    <name type="scientific">Trichoderma gamsii</name>
    <dbReference type="NCBI Taxonomy" id="398673"/>
    <lineage>
        <taxon>Eukaryota</taxon>
        <taxon>Fungi</taxon>
        <taxon>Dikarya</taxon>
        <taxon>Ascomycota</taxon>
        <taxon>Pezizomycotina</taxon>
        <taxon>Sordariomycetes</taxon>
        <taxon>Hypocreomycetidae</taxon>
        <taxon>Hypocreales</taxon>
        <taxon>Hypocreaceae</taxon>
        <taxon>Trichoderma</taxon>
    </lineage>
</organism>
<dbReference type="Pfam" id="PF00561">
    <property type="entry name" value="Abhydrolase_1"/>
    <property type="match status" value="1"/>
</dbReference>
<comment type="similarity">
    <text evidence="1">Belongs to the peptidase S33 family.</text>
</comment>
<dbReference type="AlphaFoldDB" id="A0A2P4ZU70"/>